<gene>
    <name evidence="2" type="ORF">Vretifemale_5835</name>
    <name evidence="3" type="ORF">Vretimale_5740</name>
</gene>
<dbReference type="Proteomes" id="UP000722791">
    <property type="component" value="Unassembled WGS sequence"/>
</dbReference>
<evidence type="ECO:0000313" key="4">
    <source>
        <dbReference type="Proteomes" id="UP000747110"/>
    </source>
</evidence>
<reference evidence="2" key="1">
    <citation type="journal article" date="2021" name="Proc. Natl. Acad. Sci. U.S.A.">
        <title>Three genomes in the algal genus Volvox reveal the fate of a haploid sex-determining region after a transition to homothallism.</title>
        <authorList>
            <person name="Yamamoto K."/>
            <person name="Hamaji T."/>
            <person name="Kawai-Toyooka H."/>
            <person name="Matsuzaki R."/>
            <person name="Takahashi F."/>
            <person name="Nishimura Y."/>
            <person name="Kawachi M."/>
            <person name="Noguchi H."/>
            <person name="Minakuchi Y."/>
            <person name="Umen J.G."/>
            <person name="Toyoda A."/>
            <person name="Nozaki H."/>
        </authorList>
    </citation>
    <scope>NUCLEOTIDE SEQUENCE</scope>
    <source>
        <strain evidence="3">NIES-3785</strain>
        <strain evidence="2">NIES-3786</strain>
    </source>
</reference>
<accession>A0A8J4FLW0</accession>
<evidence type="ECO:0000313" key="2">
    <source>
        <dbReference type="EMBL" id="GIL76126.1"/>
    </source>
</evidence>
<dbReference type="AlphaFoldDB" id="A0A8J4FLW0"/>
<feature type="transmembrane region" description="Helical" evidence="1">
    <location>
        <begin position="124"/>
        <end position="143"/>
    </location>
</feature>
<evidence type="ECO:0000256" key="1">
    <source>
        <dbReference type="SAM" id="Phobius"/>
    </source>
</evidence>
<organism evidence="2 4">
    <name type="scientific">Volvox reticuliferus</name>
    <dbReference type="NCBI Taxonomy" id="1737510"/>
    <lineage>
        <taxon>Eukaryota</taxon>
        <taxon>Viridiplantae</taxon>
        <taxon>Chlorophyta</taxon>
        <taxon>core chlorophytes</taxon>
        <taxon>Chlorophyceae</taxon>
        <taxon>CS clade</taxon>
        <taxon>Chlamydomonadales</taxon>
        <taxon>Volvocaceae</taxon>
        <taxon>Volvox</taxon>
    </lineage>
</organism>
<dbReference type="EMBL" id="BNCP01000008">
    <property type="protein sequence ID" value="GIL76126.1"/>
    <property type="molecule type" value="Genomic_DNA"/>
</dbReference>
<dbReference type="PANTHER" id="PTHR36459:SF1">
    <property type="entry name" value="FATTY ACID DESATURASE DOMAIN-CONTAINING PROTEIN-RELATED"/>
    <property type="match status" value="1"/>
</dbReference>
<keyword evidence="1" id="KW-0472">Membrane</keyword>
<dbReference type="EMBL" id="BNCQ01000008">
    <property type="protein sequence ID" value="GIM00831.1"/>
    <property type="molecule type" value="Genomic_DNA"/>
</dbReference>
<keyword evidence="1" id="KW-1133">Transmembrane helix</keyword>
<sequence length="286" mass="32944">MNERVSTPTPCDSTREVYQAAKLAQKDMDTPRAEYLFKIPDPLIKPLYEMLTDVRDEPILHLVCNQLMIVIPSVLILYMYNRSHLLGLVYLALNYGLFLQRYMLTLHFTEHRPLFKQRYGVLNLIIPYVMCNFYGVPCGFYRLHHVVMHHVEDNASPGDLTSTEALQRDSFRHFVRYECCMLARSFMVMWRSGKMVRHLGTVQLTAPRDVCSYHAGVLYGPHYRCIVISAMNLAHVLYGSGVQQLHRRFTRIKHDQGKGAVAWCSAPLQLEEELHPLSTASVGTLN</sequence>
<comment type="caution">
    <text evidence="2">The sequence shown here is derived from an EMBL/GenBank/DDBJ whole genome shotgun (WGS) entry which is preliminary data.</text>
</comment>
<keyword evidence="4" id="KW-1185">Reference proteome</keyword>
<dbReference type="Proteomes" id="UP000747110">
    <property type="component" value="Unassembled WGS sequence"/>
</dbReference>
<feature type="transmembrane region" description="Helical" evidence="1">
    <location>
        <begin position="59"/>
        <end position="78"/>
    </location>
</feature>
<dbReference type="PANTHER" id="PTHR36459">
    <property type="entry name" value="ORF"/>
    <property type="match status" value="1"/>
</dbReference>
<evidence type="ECO:0008006" key="5">
    <source>
        <dbReference type="Google" id="ProtNLM"/>
    </source>
</evidence>
<proteinExistence type="predicted"/>
<dbReference type="OrthoDB" id="1470350at2759"/>
<feature type="transmembrane region" description="Helical" evidence="1">
    <location>
        <begin position="85"/>
        <end position="104"/>
    </location>
</feature>
<evidence type="ECO:0000313" key="3">
    <source>
        <dbReference type="EMBL" id="GIM00831.1"/>
    </source>
</evidence>
<keyword evidence="1" id="KW-0812">Transmembrane</keyword>
<name>A0A8J4FLW0_9CHLO</name>
<protein>
    <recommendedName>
        <fullName evidence="5">Fatty acid desaturase domain-containing protein</fullName>
    </recommendedName>
</protein>